<gene>
    <name evidence="3" type="ORF">DFP72DRAFT_1011219</name>
</gene>
<keyword evidence="4" id="KW-1185">Reference proteome</keyword>
<comment type="caution">
    <text evidence="3">The sequence shown here is derived from an EMBL/GenBank/DDBJ whole genome shotgun (WGS) entry which is preliminary data.</text>
</comment>
<dbReference type="EMBL" id="JACGCI010000042">
    <property type="protein sequence ID" value="KAF6752764.1"/>
    <property type="molecule type" value="Genomic_DNA"/>
</dbReference>
<keyword evidence="1" id="KW-0677">Repeat</keyword>
<evidence type="ECO:0000259" key="2">
    <source>
        <dbReference type="Pfam" id="PF24883"/>
    </source>
</evidence>
<dbReference type="PANTHER" id="PTHR10039:SF17">
    <property type="entry name" value="FUNGAL STAND N-TERMINAL GOODBYE DOMAIN-CONTAINING PROTEIN-RELATED"/>
    <property type="match status" value="1"/>
</dbReference>
<dbReference type="Pfam" id="PF24883">
    <property type="entry name" value="NPHP3_N"/>
    <property type="match status" value="1"/>
</dbReference>
<dbReference type="SUPFAM" id="SSF52540">
    <property type="entry name" value="P-loop containing nucleoside triphosphate hydrolases"/>
    <property type="match status" value="1"/>
</dbReference>
<feature type="domain" description="Nephrocystin 3-like N-terminal" evidence="2">
    <location>
        <begin position="95"/>
        <end position="272"/>
    </location>
</feature>
<dbReference type="Gene3D" id="3.40.50.300">
    <property type="entry name" value="P-loop containing nucleotide triphosphate hydrolases"/>
    <property type="match status" value="1"/>
</dbReference>
<proteinExistence type="predicted"/>
<sequence length="513" mass="57069">MPQAQRNIEVTLRESIGIAMASGSSETSHGPRFFQNAQGFSIGRQSNISQQTDYFIHNHAPGHMGLLEILDPIPDASYARNRQTSPPNSDCLPGTRQDILKRVSAWADASVILPNPHIMWLYGYVGCGKSAIAQTVAEKYARKGRLAGSFFFFRTSRERSRTSRFVATLASQIAASIPSTAPLIETALKRHIALLHSTTSLSSQLEHLVYGPIKSVRWESLGRNLLRGPYIIVIDGLDECEDRDDIALFIDHMLDFFSRNPHIPLRFFIASRVEEHIRTRLHHNEVRLVNLVDHTSVDDIATAMYASFALAARHNRIIQAYGPWPSPDDLSQLIHHTGCSFAFMSTLLNFILGPSPDNLTPMQRLPLALDINLGLDGLYFDTLSRAGQLPHFSSIITLIALAENPFSIAELGKLLRIERTEVVRVLIELHAILQVPGDDYGPVTMFHTSLHDFLTHPGRSGPFYVDPSQSQDLARRCKKVLSARSSNLSHDSAAPASPLEGAGLNHHIWRIHV</sequence>
<evidence type="ECO:0000313" key="3">
    <source>
        <dbReference type="EMBL" id="KAF6752764.1"/>
    </source>
</evidence>
<name>A0A8H6M4F8_9AGAR</name>
<dbReference type="InterPro" id="IPR027417">
    <property type="entry name" value="P-loop_NTPase"/>
</dbReference>
<dbReference type="OrthoDB" id="4760524at2759"/>
<evidence type="ECO:0000313" key="4">
    <source>
        <dbReference type="Proteomes" id="UP000521943"/>
    </source>
</evidence>
<evidence type="ECO:0000256" key="1">
    <source>
        <dbReference type="ARBA" id="ARBA00022737"/>
    </source>
</evidence>
<dbReference type="AlphaFoldDB" id="A0A8H6M4F8"/>
<dbReference type="InterPro" id="IPR056884">
    <property type="entry name" value="NPHP3-like_N"/>
</dbReference>
<protein>
    <recommendedName>
        <fullName evidence="2">Nephrocystin 3-like N-terminal domain-containing protein</fullName>
    </recommendedName>
</protein>
<accession>A0A8H6M4F8</accession>
<dbReference type="PANTHER" id="PTHR10039">
    <property type="entry name" value="AMELOGENIN"/>
    <property type="match status" value="1"/>
</dbReference>
<dbReference type="Proteomes" id="UP000521943">
    <property type="component" value="Unassembled WGS sequence"/>
</dbReference>
<reference evidence="3 4" key="1">
    <citation type="submission" date="2020-07" db="EMBL/GenBank/DDBJ databases">
        <title>Comparative genomics of pyrophilous fungi reveals a link between fire events and developmental genes.</title>
        <authorList>
            <consortium name="DOE Joint Genome Institute"/>
            <person name="Steindorff A.S."/>
            <person name="Carver A."/>
            <person name="Calhoun S."/>
            <person name="Stillman K."/>
            <person name="Liu H."/>
            <person name="Lipzen A."/>
            <person name="Pangilinan J."/>
            <person name="Labutti K."/>
            <person name="Bruns T.D."/>
            <person name="Grigoriev I.V."/>
        </authorList>
    </citation>
    <scope>NUCLEOTIDE SEQUENCE [LARGE SCALE GENOMIC DNA]</scope>
    <source>
        <strain evidence="3 4">CBS 144469</strain>
    </source>
</reference>
<organism evidence="3 4">
    <name type="scientific">Ephemerocybe angulata</name>
    <dbReference type="NCBI Taxonomy" id="980116"/>
    <lineage>
        <taxon>Eukaryota</taxon>
        <taxon>Fungi</taxon>
        <taxon>Dikarya</taxon>
        <taxon>Basidiomycota</taxon>
        <taxon>Agaricomycotina</taxon>
        <taxon>Agaricomycetes</taxon>
        <taxon>Agaricomycetidae</taxon>
        <taxon>Agaricales</taxon>
        <taxon>Agaricineae</taxon>
        <taxon>Psathyrellaceae</taxon>
        <taxon>Ephemerocybe</taxon>
    </lineage>
</organism>